<evidence type="ECO:0000256" key="3">
    <source>
        <dbReference type="ARBA" id="ARBA00022692"/>
    </source>
</evidence>
<evidence type="ECO:0000259" key="7">
    <source>
        <dbReference type="Pfam" id="PF00482"/>
    </source>
</evidence>
<dbReference type="OrthoDB" id="3217742at2"/>
<dbReference type="PANTHER" id="PTHR35007:SF2">
    <property type="entry name" value="PILUS ASSEMBLE PROTEIN"/>
    <property type="match status" value="1"/>
</dbReference>
<feature type="transmembrane region" description="Helical" evidence="6">
    <location>
        <begin position="58"/>
        <end position="86"/>
    </location>
</feature>
<dbReference type="RefSeq" id="WP_106123315.1">
    <property type="nucleotide sequence ID" value="NZ_PVTY01000011.1"/>
</dbReference>
<keyword evidence="2" id="KW-1003">Cell membrane</keyword>
<dbReference type="Proteomes" id="UP000238217">
    <property type="component" value="Unassembled WGS sequence"/>
</dbReference>
<accession>A0A2T0YHW8</accession>
<dbReference type="InterPro" id="IPR042094">
    <property type="entry name" value="T2SS_GspF_sf"/>
</dbReference>
<dbReference type="AlphaFoldDB" id="A0A2T0YHW8"/>
<dbReference type="Gene3D" id="1.20.81.30">
    <property type="entry name" value="Type II secretion system (T2SS), domain F"/>
    <property type="match status" value="1"/>
</dbReference>
<dbReference type="GO" id="GO:0005886">
    <property type="term" value="C:plasma membrane"/>
    <property type="evidence" value="ECO:0007669"/>
    <property type="project" value="UniProtKB-SubCell"/>
</dbReference>
<keyword evidence="4 6" id="KW-1133">Transmembrane helix</keyword>
<evidence type="ECO:0000256" key="6">
    <source>
        <dbReference type="SAM" id="Phobius"/>
    </source>
</evidence>
<dbReference type="PANTHER" id="PTHR35007">
    <property type="entry name" value="INTEGRAL MEMBRANE PROTEIN-RELATED"/>
    <property type="match status" value="1"/>
</dbReference>
<dbReference type="EMBL" id="PVTY01000011">
    <property type="protein sequence ID" value="PRZ14537.1"/>
    <property type="molecule type" value="Genomic_DNA"/>
</dbReference>
<evidence type="ECO:0000313" key="8">
    <source>
        <dbReference type="EMBL" id="PRZ14537.1"/>
    </source>
</evidence>
<evidence type="ECO:0000313" key="9">
    <source>
        <dbReference type="Proteomes" id="UP000238217"/>
    </source>
</evidence>
<feature type="domain" description="Type II secretion system protein GspF" evidence="7">
    <location>
        <begin position="114"/>
        <end position="239"/>
    </location>
</feature>
<comment type="subcellular location">
    <subcellularLocation>
        <location evidence="1">Cell membrane</location>
        <topology evidence="1">Multi-pass membrane protein</topology>
    </subcellularLocation>
</comment>
<organism evidence="8 9">
    <name type="scientific">Nesterenkonia sandarakina</name>
    <dbReference type="NCBI Taxonomy" id="272918"/>
    <lineage>
        <taxon>Bacteria</taxon>
        <taxon>Bacillati</taxon>
        <taxon>Actinomycetota</taxon>
        <taxon>Actinomycetes</taxon>
        <taxon>Micrococcales</taxon>
        <taxon>Micrococcaceae</taxon>
        <taxon>Nesterenkonia</taxon>
    </lineage>
</organism>
<proteinExistence type="predicted"/>
<gene>
    <name evidence="8" type="ORF">BCL67_11117</name>
</gene>
<evidence type="ECO:0000256" key="2">
    <source>
        <dbReference type="ARBA" id="ARBA00022475"/>
    </source>
</evidence>
<feature type="transmembrane region" description="Helical" evidence="6">
    <location>
        <begin position="253"/>
        <end position="273"/>
    </location>
</feature>
<dbReference type="Pfam" id="PF00482">
    <property type="entry name" value="T2SSF"/>
    <property type="match status" value="1"/>
</dbReference>
<evidence type="ECO:0000256" key="5">
    <source>
        <dbReference type="ARBA" id="ARBA00023136"/>
    </source>
</evidence>
<feature type="transmembrane region" description="Helical" evidence="6">
    <location>
        <begin position="220"/>
        <end position="241"/>
    </location>
</feature>
<dbReference type="InterPro" id="IPR018076">
    <property type="entry name" value="T2SS_GspF_dom"/>
</dbReference>
<evidence type="ECO:0000256" key="1">
    <source>
        <dbReference type="ARBA" id="ARBA00004651"/>
    </source>
</evidence>
<keyword evidence="3 6" id="KW-0812">Transmembrane</keyword>
<sequence>MSLLLGLGIGFGLLLIYASFWERPPRAAGPRRARRGRARKLLDEAGHPKVPVTGVLTAIMICAAAAFLVVLVLTAAIPVALCFALFAGMVPVLALRWQAGKRRALLRNIWPDAVDHLRSAVRSGMSLPEGLMQLGVSGPEPLREPFVEFGKDYRAGQTLGVALGRLKLRLADPVGDRIVAALMITREVGGSDLGRLLSTLAEFLRENARTRSELEARQSWTVNAAKLAVAAPWIVVLLLSLQHEAAEAYRGATGMAVLGAGLIVSLVCYRLMLRIGALPREVRVLA</sequence>
<keyword evidence="9" id="KW-1185">Reference proteome</keyword>
<keyword evidence="5 6" id="KW-0472">Membrane</keyword>
<protein>
    <submittedName>
        <fullName evidence="8">Tight adherence protein B</fullName>
    </submittedName>
</protein>
<comment type="caution">
    <text evidence="8">The sequence shown here is derived from an EMBL/GenBank/DDBJ whole genome shotgun (WGS) entry which is preliminary data.</text>
</comment>
<evidence type="ECO:0000256" key="4">
    <source>
        <dbReference type="ARBA" id="ARBA00022989"/>
    </source>
</evidence>
<reference evidence="8 9" key="1">
    <citation type="submission" date="2018-03" db="EMBL/GenBank/DDBJ databases">
        <title>Comparative analysis of microorganisms from saline springs in Andes Mountain Range, Colombia.</title>
        <authorList>
            <person name="Rubin E."/>
        </authorList>
    </citation>
    <scope>NUCLEOTIDE SEQUENCE [LARGE SCALE GENOMIC DNA]</scope>
    <source>
        <strain evidence="8 9">CG 35</strain>
    </source>
</reference>
<name>A0A2T0YHW8_9MICC</name>